<dbReference type="InterPro" id="IPR024204">
    <property type="entry name" value="Cyt_P450_CYP7A1-type"/>
</dbReference>
<dbReference type="GO" id="GO:0005506">
    <property type="term" value="F:iron ion binding"/>
    <property type="evidence" value="ECO:0007669"/>
    <property type="project" value="InterPro"/>
</dbReference>
<reference evidence="20" key="3">
    <citation type="submission" date="2025-09" db="UniProtKB">
        <authorList>
            <consortium name="Ensembl"/>
        </authorList>
    </citation>
    <scope>IDENTIFICATION</scope>
</reference>
<feature type="chain" id="PRO_5025348896" evidence="19">
    <location>
        <begin position="19"/>
        <end position="498"/>
    </location>
</feature>
<keyword evidence="19" id="KW-0732">Signal</keyword>
<comment type="pathway">
    <text evidence="3">Lipid metabolism; bile acid biosynthesis.</text>
</comment>
<evidence type="ECO:0000256" key="1">
    <source>
        <dbReference type="ARBA" id="ARBA00001971"/>
    </source>
</evidence>
<evidence type="ECO:0000256" key="14">
    <source>
        <dbReference type="ARBA" id="ARBA00023221"/>
    </source>
</evidence>
<dbReference type="Proteomes" id="UP000005207">
    <property type="component" value="Linkage group LG18"/>
</dbReference>
<keyword evidence="14" id="KW-0753">Steroid metabolism</keyword>
<evidence type="ECO:0000256" key="9">
    <source>
        <dbReference type="ARBA" id="ARBA00023002"/>
    </source>
</evidence>
<dbReference type="Pfam" id="PF00067">
    <property type="entry name" value="p450"/>
    <property type="match status" value="1"/>
</dbReference>
<keyword evidence="7 15" id="KW-0479">Metal-binding</keyword>
<evidence type="ECO:0000256" key="5">
    <source>
        <dbReference type="ARBA" id="ARBA00022548"/>
    </source>
</evidence>
<gene>
    <name evidence="20" type="primary">CYP7B1</name>
    <name evidence="20" type="synonym">LOC100694909</name>
</gene>
<evidence type="ECO:0000313" key="21">
    <source>
        <dbReference type="Proteomes" id="UP000005207"/>
    </source>
</evidence>
<evidence type="ECO:0000256" key="10">
    <source>
        <dbReference type="ARBA" id="ARBA00023004"/>
    </source>
</evidence>
<dbReference type="Ensembl" id="ENSONIT00000056141.1">
    <property type="protein sequence ID" value="ENSONIP00000039897.1"/>
    <property type="gene ID" value="ENSONIG00000014062.2"/>
</dbReference>
<evidence type="ECO:0000256" key="8">
    <source>
        <dbReference type="ARBA" id="ARBA00022824"/>
    </source>
</evidence>
<accession>A0A669BWK1</accession>
<keyword evidence="5" id="KW-0153">Cholesterol metabolism</keyword>
<keyword evidence="9 18" id="KW-0560">Oxidoreductase</keyword>
<keyword evidence="11" id="KW-0443">Lipid metabolism</keyword>
<feature type="binding site" evidence="17">
    <location>
        <position position="285"/>
    </location>
    <ligand>
        <name>substrate</name>
    </ligand>
</feature>
<feature type="binding site" description="axial binding residue" evidence="16">
    <location>
        <position position="433"/>
    </location>
    <ligand>
        <name>heme</name>
        <dbReference type="ChEBI" id="CHEBI:30413"/>
    </ligand>
    <ligandPart>
        <name>Fe</name>
        <dbReference type="ChEBI" id="CHEBI:18248"/>
    </ligandPart>
</feature>
<dbReference type="InterPro" id="IPR002403">
    <property type="entry name" value="Cyt_P450_E_grp-IV"/>
</dbReference>
<evidence type="ECO:0000256" key="3">
    <source>
        <dbReference type="ARBA" id="ARBA00004860"/>
    </source>
</evidence>
<keyword evidence="8 15" id="KW-0256">Endoplasmic reticulum</keyword>
<dbReference type="InterPro" id="IPR050529">
    <property type="entry name" value="CYP450_sterol_14alpha_dmase"/>
</dbReference>
<evidence type="ECO:0000256" key="2">
    <source>
        <dbReference type="ARBA" id="ARBA00004586"/>
    </source>
</evidence>
<comment type="similarity">
    <text evidence="4 15 18">Belongs to the cytochrome P450 family.</text>
</comment>
<dbReference type="PIRSF" id="PIRSF000047">
    <property type="entry name" value="Cytochrome_CYPVIIA1"/>
    <property type="match status" value="1"/>
</dbReference>
<evidence type="ECO:0000256" key="6">
    <source>
        <dbReference type="ARBA" id="ARBA00022617"/>
    </source>
</evidence>
<protein>
    <submittedName>
        <fullName evidence="20">Cytochrome P450 family 7 subfamily B member 1</fullName>
    </submittedName>
</protein>
<dbReference type="GeneTree" id="ENSGT00940000153141"/>
<evidence type="ECO:0000256" key="17">
    <source>
        <dbReference type="PIRSR" id="PIRSR000047-2"/>
    </source>
</evidence>
<keyword evidence="10 15" id="KW-0408">Iron</keyword>
<evidence type="ECO:0000256" key="15">
    <source>
        <dbReference type="PIRNR" id="PIRNR000047"/>
    </source>
</evidence>
<comment type="subcellular location">
    <subcellularLocation>
        <location evidence="2 15">Endoplasmic reticulum membrane</location>
    </subcellularLocation>
</comment>
<organism evidence="20 21">
    <name type="scientific">Oreochromis niloticus</name>
    <name type="common">Nile tilapia</name>
    <name type="synonym">Tilapia nilotica</name>
    <dbReference type="NCBI Taxonomy" id="8128"/>
    <lineage>
        <taxon>Eukaryota</taxon>
        <taxon>Metazoa</taxon>
        <taxon>Chordata</taxon>
        <taxon>Craniata</taxon>
        <taxon>Vertebrata</taxon>
        <taxon>Euteleostomi</taxon>
        <taxon>Actinopterygii</taxon>
        <taxon>Neopterygii</taxon>
        <taxon>Teleostei</taxon>
        <taxon>Neoteleostei</taxon>
        <taxon>Acanthomorphata</taxon>
        <taxon>Ovalentaria</taxon>
        <taxon>Cichlomorphae</taxon>
        <taxon>Cichliformes</taxon>
        <taxon>Cichlidae</taxon>
        <taxon>African cichlids</taxon>
        <taxon>Pseudocrenilabrinae</taxon>
        <taxon>Oreochromini</taxon>
        <taxon>Oreochromis</taxon>
    </lineage>
</organism>
<reference evidence="20" key="2">
    <citation type="submission" date="2025-08" db="UniProtKB">
        <authorList>
            <consortium name="Ensembl"/>
        </authorList>
    </citation>
    <scope>IDENTIFICATION</scope>
</reference>
<dbReference type="GO" id="GO:0008203">
    <property type="term" value="P:cholesterol metabolic process"/>
    <property type="evidence" value="ECO:0007669"/>
    <property type="project" value="UniProtKB-KW"/>
</dbReference>
<dbReference type="GO" id="GO:0006699">
    <property type="term" value="P:bile acid biosynthetic process"/>
    <property type="evidence" value="ECO:0007669"/>
    <property type="project" value="TreeGrafter"/>
</dbReference>
<sequence length="498" mass="57676">VNSGFLFIPCLLITHNIGVLLRREDEPPLIKGWIPFIGKALEFGKDAHKFLKEHKRKFGDVFTVQIAGKYMTFIMDPLLYPNIIKQGRQLDFHEFSNRVAPFAFGYPPVTSKFPGLREQIKRSFILLQGDNLTPLTESMMGNLMLVFRQDYLEQESSWKTAYMYKFCNSIMFEATFLTMYGKPASASRHSGMSVLEKDFIKFDNMFPLLVAQIPIWLLGRTKAIRQRLINYFLPHQMSCWSHSSEFIRTRFEMFDQFHLDQMLLVSMVKLRQTHHFAILWASLGNTVPATFWAMYYLVSHPEALQFVRQELEDVLRLSGVEFSRDQDVTSLTFSTESAIKESFRLCSSSMNIRVAQEDFSLRLDAERSAAVRKGDVIALYPQALHLDPEIYEDPETFRFDRYVQNGQKKTDFYKDGQKLKHYLMPFGSGATKCPGRFFAINEIKQFLSVILLYLDLELEEGQSKATLDLSRAGLGVMLPAKDVRFRYRLRGQHFSSGT</sequence>
<dbReference type="Gene3D" id="1.10.630.10">
    <property type="entry name" value="Cytochrome P450"/>
    <property type="match status" value="1"/>
</dbReference>
<dbReference type="InterPro" id="IPR001128">
    <property type="entry name" value="Cyt_P450"/>
</dbReference>
<dbReference type="GO" id="GO:0016705">
    <property type="term" value="F:oxidoreductase activity, acting on paired donors, with incorporation or reduction of molecular oxygen"/>
    <property type="evidence" value="ECO:0007669"/>
    <property type="project" value="InterPro"/>
</dbReference>
<keyword evidence="13" id="KW-1207">Sterol metabolism</keyword>
<keyword evidence="18" id="KW-0503">Monooxygenase</keyword>
<evidence type="ECO:0000256" key="12">
    <source>
        <dbReference type="ARBA" id="ARBA00023136"/>
    </source>
</evidence>
<dbReference type="AlphaFoldDB" id="A0A669BWK1"/>
<dbReference type="SMR" id="A0A669BWK1"/>
<dbReference type="GO" id="GO:0008395">
    <property type="term" value="F:steroid hydroxylase activity"/>
    <property type="evidence" value="ECO:0007669"/>
    <property type="project" value="TreeGrafter"/>
</dbReference>
<keyword evidence="21" id="KW-1185">Reference proteome</keyword>
<dbReference type="GO" id="GO:0042632">
    <property type="term" value="P:cholesterol homeostasis"/>
    <property type="evidence" value="ECO:0007669"/>
    <property type="project" value="TreeGrafter"/>
</dbReference>
<evidence type="ECO:0000313" key="20">
    <source>
        <dbReference type="Ensembl" id="ENSONIP00000039897.1"/>
    </source>
</evidence>
<dbReference type="GO" id="GO:0020037">
    <property type="term" value="F:heme binding"/>
    <property type="evidence" value="ECO:0007669"/>
    <property type="project" value="InterPro"/>
</dbReference>
<dbReference type="PANTHER" id="PTHR24304">
    <property type="entry name" value="CYTOCHROME P450 FAMILY 7"/>
    <property type="match status" value="1"/>
</dbReference>
<dbReference type="GO" id="GO:0005789">
    <property type="term" value="C:endoplasmic reticulum membrane"/>
    <property type="evidence" value="ECO:0007669"/>
    <property type="project" value="UniProtKB-SubCell"/>
</dbReference>
<reference evidence="21" key="1">
    <citation type="submission" date="2012-01" db="EMBL/GenBank/DDBJ databases">
        <title>The Genome Sequence of Oreochromis niloticus (Nile Tilapia).</title>
        <authorList>
            <consortium name="Broad Institute Genome Assembly Team"/>
            <consortium name="Broad Institute Sequencing Platform"/>
            <person name="Di Palma F."/>
            <person name="Johnson J."/>
            <person name="Lander E.S."/>
            <person name="Lindblad-Toh K."/>
        </authorList>
    </citation>
    <scope>NUCLEOTIDE SEQUENCE [LARGE SCALE GENOMIC DNA]</scope>
</reference>
<dbReference type="PRINTS" id="PR00465">
    <property type="entry name" value="EP450IV"/>
</dbReference>
<name>A0A669BWK1_ORENI</name>
<evidence type="ECO:0000256" key="13">
    <source>
        <dbReference type="ARBA" id="ARBA00023166"/>
    </source>
</evidence>
<dbReference type="PANTHER" id="PTHR24304:SF0">
    <property type="entry name" value="CYTOCHROME P450 7B1"/>
    <property type="match status" value="1"/>
</dbReference>
<dbReference type="FunCoup" id="A0A669BWK1">
    <property type="interactions" value="14"/>
</dbReference>
<evidence type="ECO:0000256" key="16">
    <source>
        <dbReference type="PIRSR" id="PIRSR000047-1"/>
    </source>
</evidence>
<evidence type="ECO:0000256" key="11">
    <source>
        <dbReference type="ARBA" id="ARBA00023098"/>
    </source>
</evidence>
<dbReference type="InterPro" id="IPR036396">
    <property type="entry name" value="Cyt_P450_sf"/>
</dbReference>
<keyword evidence="6 15" id="KW-0349">Heme</keyword>
<dbReference type="InParanoid" id="A0A669BWK1"/>
<evidence type="ECO:0000256" key="7">
    <source>
        <dbReference type="ARBA" id="ARBA00022723"/>
    </source>
</evidence>
<dbReference type="InterPro" id="IPR017972">
    <property type="entry name" value="Cyt_P450_CS"/>
</dbReference>
<dbReference type="SUPFAM" id="SSF48264">
    <property type="entry name" value="Cytochrome P450"/>
    <property type="match status" value="1"/>
</dbReference>
<feature type="signal peptide" evidence="19">
    <location>
        <begin position="1"/>
        <end position="18"/>
    </location>
</feature>
<comment type="cofactor">
    <cofactor evidence="1 15 16">
        <name>heme</name>
        <dbReference type="ChEBI" id="CHEBI:30413"/>
    </cofactor>
</comment>
<evidence type="ECO:0000256" key="18">
    <source>
        <dbReference type="RuleBase" id="RU000461"/>
    </source>
</evidence>
<dbReference type="PROSITE" id="PS00086">
    <property type="entry name" value="CYTOCHROME_P450"/>
    <property type="match status" value="1"/>
</dbReference>
<keyword evidence="12 15" id="KW-0472">Membrane</keyword>
<evidence type="ECO:0000256" key="4">
    <source>
        <dbReference type="ARBA" id="ARBA00010617"/>
    </source>
</evidence>
<proteinExistence type="inferred from homology"/>
<evidence type="ECO:0000256" key="19">
    <source>
        <dbReference type="SAM" id="SignalP"/>
    </source>
</evidence>